<sequence>MLAETVYCQQSPGFVDPTHSQHVCCRNKALYGLKQAPCAWYSRFQAFILSISFSGSKCDPSCSSTPITLRSPTCCYMSTI</sequence>
<evidence type="ECO:0000313" key="2">
    <source>
        <dbReference type="EMBL" id="JAD51975.1"/>
    </source>
</evidence>
<feature type="domain" description="Reverse transcriptase Ty1/copia-type" evidence="1">
    <location>
        <begin position="2"/>
        <end position="56"/>
    </location>
</feature>
<organism evidence="2">
    <name type="scientific">Arundo donax</name>
    <name type="common">Giant reed</name>
    <name type="synonym">Donax arundinaceus</name>
    <dbReference type="NCBI Taxonomy" id="35708"/>
    <lineage>
        <taxon>Eukaryota</taxon>
        <taxon>Viridiplantae</taxon>
        <taxon>Streptophyta</taxon>
        <taxon>Embryophyta</taxon>
        <taxon>Tracheophyta</taxon>
        <taxon>Spermatophyta</taxon>
        <taxon>Magnoliopsida</taxon>
        <taxon>Liliopsida</taxon>
        <taxon>Poales</taxon>
        <taxon>Poaceae</taxon>
        <taxon>PACMAD clade</taxon>
        <taxon>Arundinoideae</taxon>
        <taxon>Arundineae</taxon>
        <taxon>Arundo</taxon>
    </lineage>
</organism>
<dbReference type="AlphaFoldDB" id="A0A0A9ASS4"/>
<proteinExistence type="predicted"/>
<protein>
    <recommendedName>
        <fullName evidence="1">Reverse transcriptase Ty1/copia-type domain-containing protein</fullName>
    </recommendedName>
</protein>
<name>A0A0A9ASS4_ARUDO</name>
<dbReference type="EMBL" id="GBRH01245920">
    <property type="protein sequence ID" value="JAD51975.1"/>
    <property type="molecule type" value="Transcribed_RNA"/>
</dbReference>
<reference evidence="2" key="1">
    <citation type="submission" date="2014-09" db="EMBL/GenBank/DDBJ databases">
        <authorList>
            <person name="Magalhaes I.L.F."/>
            <person name="Oliveira U."/>
            <person name="Santos F.R."/>
            <person name="Vidigal T.H.D.A."/>
            <person name="Brescovit A.D."/>
            <person name="Santos A.J."/>
        </authorList>
    </citation>
    <scope>NUCLEOTIDE SEQUENCE</scope>
    <source>
        <tissue evidence="2">Shoot tissue taken approximately 20 cm above the soil surface</tissue>
    </source>
</reference>
<dbReference type="InterPro" id="IPR013103">
    <property type="entry name" value="RVT_2"/>
</dbReference>
<reference evidence="2" key="2">
    <citation type="journal article" date="2015" name="Data Brief">
        <title>Shoot transcriptome of the giant reed, Arundo donax.</title>
        <authorList>
            <person name="Barrero R.A."/>
            <person name="Guerrero F.D."/>
            <person name="Moolhuijzen P."/>
            <person name="Goolsby J.A."/>
            <person name="Tidwell J."/>
            <person name="Bellgard S.E."/>
            <person name="Bellgard M.I."/>
        </authorList>
    </citation>
    <scope>NUCLEOTIDE SEQUENCE</scope>
    <source>
        <tissue evidence="2">Shoot tissue taken approximately 20 cm above the soil surface</tissue>
    </source>
</reference>
<dbReference type="Pfam" id="PF07727">
    <property type="entry name" value="RVT_2"/>
    <property type="match status" value="1"/>
</dbReference>
<accession>A0A0A9ASS4</accession>
<evidence type="ECO:0000259" key="1">
    <source>
        <dbReference type="Pfam" id="PF07727"/>
    </source>
</evidence>